<evidence type="ECO:0000256" key="1">
    <source>
        <dbReference type="SAM" id="MobiDB-lite"/>
    </source>
</evidence>
<feature type="region of interest" description="Disordered" evidence="1">
    <location>
        <begin position="1"/>
        <end position="22"/>
    </location>
</feature>
<reference evidence="3" key="1">
    <citation type="submission" date="2010-08" db="EMBL/GenBank/DDBJ databases">
        <authorList>
            <consortium name="Caenorhabditis japonica Sequencing Consortium"/>
            <person name="Wilson R.K."/>
        </authorList>
    </citation>
    <scope>NUCLEOTIDE SEQUENCE [LARGE SCALE GENOMIC DNA]</scope>
    <source>
        <strain evidence="3">DF5081</strain>
    </source>
</reference>
<protein>
    <submittedName>
        <fullName evidence="2">Uncharacterized protein</fullName>
    </submittedName>
</protein>
<sequence length="101" mass="11223">MPNEHKRKMTEEQSSFPSFSPYPRIPPGELFFSALLLSSWHCRRLLVFSVVVVISQDLSVTTASSRREKSSSPPSGDVSCKRSGNSASLTSSPFRYPSVKK</sequence>
<feature type="compositionally biased region" description="Polar residues" evidence="1">
    <location>
        <begin position="82"/>
        <end position="93"/>
    </location>
</feature>
<dbReference type="AlphaFoldDB" id="A0A8R1IHU5"/>
<proteinExistence type="predicted"/>
<accession>A0A8R1IHU5</accession>
<evidence type="ECO:0000313" key="3">
    <source>
        <dbReference type="Proteomes" id="UP000005237"/>
    </source>
</evidence>
<evidence type="ECO:0000313" key="2">
    <source>
        <dbReference type="EnsemblMetazoa" id="CJA33186.1"/>
    </source>
</evidence>
<name>A0A8R1IHU5_CAEJA</name>
<organism evidence="2 3">
    <name type="scientific">Caenorhabditis japonica</name>
    <dbReference type="NCBI Taxonomy" id="281687"/>
    <lineage>
        <taxon>Eukaryota</taxon>
        <taxon>Metazoa</taxon>
        <taxon>Ecdysozoa</taxon>
        <taxon>Nematoda</taxon>
        <taxon>Chromadorea</taxon>
        <taxon>Rhabditida</taxon>
        <taxon>Rhabditina</taxon>
        <taxon>Rhabditomorpha</taxon>
        <taxon>Rhabditoidea</taxon>
        <taxon>Rhabditidae</taxon>
        <taxon>Peloderinae</taxon>
        <taxon>Caenorhabditis</taxon>
    </lineage>
</organism>
<dbReference type="EnsemblMetazoa" id="CJA33186.1">
    <property type="protein sequence ID" value="CJA33186.1"/>
    <property type="gene ID" value="WBGene00209033"/>
</dbReference>
<dbReference type="Proteomes" id="UP000005237">
    <property type="component" value="Unassembled WGS sequence"/>
</dbReference>
<keyword evidence="3" id="KW-1185">Reference proteome</keyword>
<reference evidence="2" key="2">
    <citation type="submission" date="2022-06" db="UniProtKB">
        <authorList>
            <consortium name="EnsemblMetazoa"/>
        </authorList>
    </citation>
    <scope>IDENTIFICATION</scope>
    <source>
        <strain evidence="2">DF5081</strain>
    </source>
</reference>
<feature type="region of interest" description="Disordered" evidence="1">
    <location>
        <begin position="60"/>
        <end position="101"/>
    </location>
</feature>